<dbReference type="PANTHER" id="PTHR46825">
    <property type="entry name" value="D-ALANYL-D-ALANINE-CARBOXYPEPTIDASE/ENDOPEPTIDASE AMPH"/>
    <property type="match status" value="1"/>
</dbReference>
<keyword evidence="2" id="KW-0378">Hydrolase</keyword>
<dbReference type="SUPFAM" id="SSF56601">
    <property type="entry name" value="beta-lactamase/transpeptidase-like"/>
    <property type="match status" value="1"/>
</dbReference>
<reference evidence="2 3" key="1">
    <citation type="submission" date="2018-08" db="EMBL/GenBank/DDBJ databases">
        <title>A genome reference for cultivated species of the human gut microbiota.</title>
        <authorList>
            <person name="Zou Y."/>
            <person name="Xue W."/>
            <person name="Luo G."/>
        </authorList>
    </citation>
    <scope>NUCLEOTIDE SEQUENCE [LARGE SCALE GENOMIC DNA]</scope>
    <source>
        <strain evidence="2 3">AM07-24</strain>
    </source>
</reference>
<evidence type="ECO:0000259" key="1">
    <source>
        <dbReference type="Pfam" id="PF00144"/>
    </source>
</evidence>
<proteinExistence type="predicted"/>
<name>A0A415E304_9FIRM</name>
<dbReference type="Pfam" id="PF00144">
    <property type="entry name" value="Beta-lactamase"/>
    <property type="match status" value="1"/>
</dbReference>
<dbReference type="Gene3D" id="3.40.710.10">
    <property type="entry name" value="DD-peptidase/beta-lactamase superfamily"/>
    <property type="match status" value="1"/>
</dbReference>
<dbReference type="InterPro" id="IPR012338">
    <property type="entry name" value="Beta-lactam/transpept-like"/>
</dbReference>
<comment type="caution">
    <text evidence="2">The sequence shown here is derived from an EMBL/GenBank/DDBJ whole genome shotgun (WGS) entry which is preliminary data.</text>
</comment>
<dbReference type="OrthoDB" id="9797709at2"/>
<evidence type="ECO:0000313" key="2">
    <source>
        <dbReference type="EMBL" id="RHJ88000.1"/>
    </source>
</evidence>
<protein>
    <submittedName>
        <fullName evidence="2">Class A beta-lactamase-related serine hydrolase</fullName>
    </submittedName>
</protein>
<dbReference type="PANTHER" id="PTHR46825:SF15">
    <property type="entry name" value="BETA-LACTAMASE-RELATED DOMAIN-CONTAINING PROTEIN"/>
    <property type="match status" value="1"/>
</dbReference>
<dbReference type="InterPro" id="IPR001466">
    <property type="entry name" value="Beta-lactam-related"/>
</dbReference>
<dbReference type="EMBL" id="QRMS01000002">
    <property type="protein sequence ID" value="RHJ88000.1"/>
    <property type="molecule type" value="Genomic_DNA"/>
</dbReference>
<organism evidence="2 3">
    <name type="scientific">Emergencia timonensis</name>
    <dbReference type="NCBI Taxonomy" id="1776384"/>
    <lineage>
        <taxon>Bacteria</taxon>
        <taxon>Bacillati</taxon>
        <taxon>Bacillota</taxon>
        <taxon>Clostridia</taxon>
        <taxon>Peptostreptococcales</taxon>
        <taxon>Anaerovoracaceae</taxon>
        <taxon>Emergencia</taxon>
    </lineage>
</organism>
<dbReference type="InterPro" id="IPR050491">
    <property type="entry name" value="AmpC-like"/>
</dbReference>
<accession>A0A415E304</accession>
<feature type="domain" description="Beta-lactamase-related" evidence="1">
    <location>
        <begin position="6"/>
        <end position="335"/>
    </location>
</feature>
<dbReference type="Proteomes" id="UP000284841">
    <property type="component" value="Unassembled WGS sequence"/>
</dbReference>
<gene>
    <name evidence="2" type="ORF">DW099_06155</name>
</gene>
<sequence length="481" mass="55369">MNIEAIDRYAAEQMERFEVPSLCYALVQRGKVIHASTLGTADLSTGRKADLHTRYPICSLTKSMTALCMGMLADEGKLSFEMPVRTYLPEFKMADSYAGEHATIRDLLSHMTGLPRHDPAIFKIGEEKESLERMVEKIGMLPMNREFRSRFEYINPMYLVCSLIIERLSGKSYGEFLKERLFRPIGMKESSAFTEDMLNSANRAKPYIRLKDGSMVETLSFCNDSLSGAGNVNSTLADMAAYMGYLIEQKTEKGEQLISEQTRKQIFATHTIDWCGYDYKWPEMPVACYGLGWTIQPYRGNLCFCHAGSLYGFTSYMSFLPYEQTGLVLLSNLEQCFLPQTMAHHLFDVALKLPYVNWEERYAENQRNMDAAYEAHNEEILRTDRKKKSKLASDPSLFLGEYKNSGYGRLQVCQLEDRLQIKYGGWNYPLIHSYGNTYLLDIGRPNRPLLTRAEFCPERGVKVWFEVNLEEPIEFLMERKR</sequence>
<evidence type="ECO:0000313" key="3">
    <source>
        <dbReference type="Proteomes" id="UP000284841"/>
    </source>
</evidence>
<dbReference type="RefSeq" id="WP_118334431.1">
    <property type="nucleotide sequence ID" value="NZ_AP025567.1"/>
</dbReference>
<dbReference type="STRING" id="1776384.GCA_900086585_03552"/>
<keyword evidence="3" id="KW-1185">Reference proteome</keyword>
<dbReference type="Gene3D" id="2.40.128.600">
    <property type="match status" value="1"/>
</dbReference>
<dbReference type="AlphaFoldDB" id="A0A415E304"/>
<dbReference type="GO" id="GO:0016787">
    <property type="term" value="F:hydrolase activity"/>
    <property type="evidence" value="ECO:0007669"/>
    <property type="project" value="UniProtKB-KW"/>
</dbReference>